<dbReference type="GO" id="GO:0010389">
    <property type="term" value="P:regulation of G2/M transition of mitotic cell cycle"/>
    <property type="evidence" value="ECO:0007669"/>
    <property type="project" value="TreeGrafter"/>
</dbReference>
<dbReference type="GO" id="GO:0005524">
    <property type="term" value="F:ATP binding"/>
    <property type="evidence" value="ECO:0007669"/>
    <property type="project" value="UniProtKB-UniRule"/>
</dbReference>
<evidence type="ECO:0000256" key="12">
    <source>
        <dbReference type="PROSITE-ProRule" id="PRU10141"/>
    </source>
</evidence>
<dbReference type="Gene3D" id="3.30.200.20">
    <property type="entry name" value="Phosphorylase Kinase, domain 1"/>
    <property type="match status" value="1"/>
</dbReference>
<dbReference type="PROSITE" id="PS50011">
    <property type="entry name" value="PROTEIN_KINASE_DOM"/>
    <property type="match status" value="1"/>
</dbReference>
<reference evidence="15" key="1">
    <citation type="submission" date="2023-02" db="EMBL/GenBank/DDBJ databases">
        <title>Identification and recombinant expression of a fungal hydrolase from Papiliotrema laurentii that hydrolyzes apple cutin and clears colloidal polyester polyurethane.</title>
        <authorList>
            <consortium name="DOE Joint Genome Institute"/>
            <person name="Roman V.A."/>
            <person name="Bojanowski C."/>
            <person name="Crable B.R."/>
            <person name="Wagner D.N."/>
            <person name="Hung C.S."/>
            <person name="Nadeau L.J."/>
            <person name="Schratz L."/>
            <person name="Haridas S."/>
            <person name="Pangilinan J."/>
            <person name="Lipzen A."/>
            <person name="Na H."/>
            <person name="Yan M."/>
            <person name="Ng V."/>
            <person name="Grigoriev I.V."/>
            <person name="Spatafora J.W."/>
            <person name="Barlow D."/>
            <person name="Biffinger J."/>
            <person name="Kelley-Loughnane N."/>
            <person name="Varaljay V.A."/>
            <person name="Crookes-Goodson W.J."/>
        </authorList>
    </citation>
    <scope>NUCLEOTIDE SEQUENCE</scope>
    <source>
        <strain evidence="15">5307AH</strain>
    </source>
</reference>
<dbReference type="GO" id="GO:0030332">
    <property type="term" value="F:cyclin binding"/>
    <property type="evidence" value="ECO:0007669"/>
    <property type="project" value="TreeGrafter"/>
</dbReference>
<dbReference type="FunFam" id="3.30.200.20:FF:000027">
    <property type="entry name" value="Putative Cyclin-dependent kinase 1"/>
    <property type="match status" value="1"/>
</dbReference>
<dbReference type="GO" id="GO:0010468">
    <property type="term" value="P:regulation of gene expression"/>
    <property type="evidence" value="ECO:0007669"/>
    <property type="project" value="TreeGrafter"/>
</dbReference>
<evidence type="ECO:0000256" key="1">
    <source>
        <dbReference type="ARBA" id="ARBA00006485"/>
    </source>
</evidence>
<sequence length="297" mass="33904">MSLENYTKLEKVGEGTYGVVYKAKDLTTGNFVALKKIRLEAEDEGVPSTSIREISLLKELSKDDNIVKLLDIVHSDAKLYLVFEFLDLDLKKYMDTIGDKDGLGPNMVKKFTYQLIKGLYYCHAHRVLHRDLKPQNLLINKEGNLKIADFGLARAFGIPLRTYTHEVVTLWYRAPEVLLGSRHYSTAIDMWSVGCIFAEMAMRQPLFPGDSEIDEIFRIFRLLGTPDEAEWPSVRSLPDYKPTFPQWSPVPLEDVVKGLDQVGLDLLAKMLIYDPAHRISAKRALTHPYFYPYNDAA</sequence>
<dbReference type="Pfam" id="PF00069">
    <property type="entry name" value="Pkinase"/>
    <property type="match status" value="1"/>
</dbReference>
<dbReference type="GO" id="GO:0005737">
    <property type="term" value="C:cytoplasm"/>
    <property type="evidence" value="ECO:0007669"/>
    <property type="project" value="TreeGrafter"/>
</dbReference>
<dbReference type="GO" id="GO:0005634">
    <property type="term" value="C:nucleus"/>
    <property type="evidence" value="ECO:0007669"/>
    <property type="project" value="TreeGrafter"/>
</dbReference>
<evidence type="ECO:0000256" key="13">
    <source>
        <dbReference type="RuleBase" id="RU000304"/>
    </source>
</evidence>
<comment type="catalytic activity">
    <reaction evidence="10">
        <text>L-threonyl-[protein] + ATP = O-phospho-L-threonyl-[protein] + ADP + H(+)</text>
        <dbReference type="Rhea" id="RHEA:46608"/>
        <dbReference type="Rhea" id="RHEA-COMP:11060"/>
        <dbReference type="Rhea" id="RHEA-COMP:11605"/>
        <dbReference type="ChEBI" id="CHEBI:15378"/>
        <dbReference type="ChEBI" id="CHEBI:30013"/>
        <dbReference type="ChEBI" id="CHEBI:30616"/>
        <dbReference type="ChEBI" id="CHEBI:61977"/>
        <dbReference type="ChEBI" id="CHEBI:456216"/>
        <dbReference type="EC" id="2.7.11.22"/>
    </reaction>
</comment>
<proteinExistence type="inferred from homology"/>
<evidence type="ECO:0000256" key="9">
    <source>
        <dbReference type="ARBA" id="ARBA00039266"/>
    </source>
</evidence>
<dbReference type="GO" id="GO:0004693">
    <property type="term" value="F:cyclin-dependent protein serine/threonine kinase activity"/>
    <property type="evidence" value="ECO:0007669"/>
    <property type="project" value="UniProtKB-EC"/>
</dbReference>
<keyword evidence="3 13" id="KW-0723">Serine/threonine-protein kinase</keyword>
<evidence type="ECO:0000256" key="2">
    <source>
        <dbReference type="ARBA" id="ARBA00012425"/>
    </source>
</evidence>
<evidence type="ECO:0000259" key="14">
    <source>
        <dbReference type="PROSITE" id="PS50011"/>
    </source>
</evidence>
<dbReference type="Gene3D" id="1.10.510.10">
    <property type="entry name" value="Transferase(Phosphotransferase) domain 1"/>
    <property type="match status" value="1"/>
</dbReference>
<dbReference type="InterPro" id="IPR008271">
    <property type="entry name" value="Ser/Thr_kinase_AS"/>
</dbReference>
<evidence type="ECO:0000256" key="6">
    <source>
        <dbReference type="ARBA" id="ARBA00022741"/>
    </source>
</evidence>
<dbReference type="SMART" id="SM00220">
    <property type="entry name" value="S_TKc"/>
    <property type="match status" value="1"/>
</dbReference>
<evidence type="ECO:0000256" key="8">
    <source>
        <dbReference type="ARBA" id="ARBA00022840"/>
    </source>
</evidence>
<name>A0AAD9FWH8_PAPLA</name>
<dbReference type="FunFam" id="1.10.510.10:FF:000711">
    <property type="entry name" value="Probable cyclin-dependent kinase 1"/>
    <property type="match status" value="1"/>
</dbReference>
<organism evidence="15 16">
    <name type="scientific">Papiliotrema laurentii</name>
    <name type="common">Cryptococcus laurentii</name>
    <dbReference type="NCBI Taxonomy" id="5418"/>
    <lineage>
        <taxon>Eukaryota</taxon>
        <taxon>Fungi</taxon>
        <taxon>Dikarya</taxon>
        <taxon>Basidiomycota</taxon>
        <taxon>Agaricomycotina</taxon>
        <taxon>Tremellomycetes</taxon>
        <taxon>Tremellales</taxon>
        <taxon>Rhynchogastremaceae</taxon>
        <taxon>Papiliotrema</taxon>
    </lineage>
</organism>
<dbReference type="EMBL" id="JAODAN010000001">
    <property type="protein sequence ID" value="KAK1927385.1"/>
    <property type="molecule type" value="Genomic_DNA"/>
</dbReference>
<accession>A0AAD9FWH8</accession>
<dbReference type="GO" id="GO:0000082">
    <property type="term" value="P:G1/S transition of mitotic cell cycle"/>
    <property type="evidence" value="ECO:0007669"/>
    <property type="project" value="TreeGrafter"/>
</dbReference>
<feature type="binding site" evidence="12">
    <location>
        <position position="35"/>
    </location>
    <ligand>
        <name>ATP</name>
        <dbReference type="ChEBI" id="CHEBI:30616"/>
    </ligand>
</feature>
<evidence type="ECO:0000256" key="4">
    <source>
        <dbReference type="ARBA" id="ARBA00022553"/>
    </source>
</evidence>
<dbReference type="PROSITE" id="PS00107">
    <property type="entry name" value="PROTEIN_KINASE_ATP"/>
    <property type="match status" value="1"/>
</dbReference>
<dbReference type="SUPFAM" id="SSF56112">
    <property type="entry name" value="Protein kinase-like (PK-like)"/>
    <property type="match status" value="1"/>
</dbReference>
<keyword evidence="7 15" id="KW-0418">Kinase</keyword>
<keyword evidence="8 12" id="KW-0067">ATP-binding</keyword>
<dbReference type="GO" id="GO:0007165">
    <property type="term" value="P:signal transduction"/>
    <property type="evidence" value="ECO:0007669"/>
    <property type="project" value="TreeGrafter"/>
</dbReference>
<comment type="similarity">
    <text evidence="1">Belongs to the protein kinase superfamily. CMGC Ser/Thr protein kinase family. CDC2/CDKX subfamily.</text>
</comment>
<comment type="catalytic activity">
    <reaction evidence="11">
        <text>L-seryl-[protein] + ATP = O-phospho-L-seryl-[protein] + ADP + H(+)</text>
        <dbReference type="Rhea" id="RHEA:17989"/>
        <dbReference type="Rhea" id="RHEA-COMP:9863"/>
        <dbReference type="Rhea" id="RHEA-COMP:11604"/>
        <dbReference type="ChEBI" id="CHEBI:15378"/>
        <dbReference type="ChEBI" id="CHEBI:29999"/>
        <dbReference type="ChEBI" id="CHEBI:30616"/>
        <dbReference type="ChEBI" id="CHEBI:83421"/>
        <dbReference type="ChEBI" id="CHEBI:456216"/>
        <dbReference type="EC" id="2.7.11.22"/>
    </reaction>
</comment>
<evidence type="ECO:0000313" key="15">
    <source>
        <dbReference type="EMBL" id="KAK1927385.1"/>
    </source>
</evidence>
<dbReference type="PANTHER" id="PTHR24056">
    <property type="entry name" value="CELL DIVISION PROTEIN KINASE"/>
    <property type="match status" value="1"/>
</dbReference>
<keyword evidence="5" id="KW-0808">Transferase</keyword>
<evidence type="ECO:0000256" key="5">
    <source>
        <dbReference type="ARBA" id="ARBA00022679"/>
    </source>
</evidence>
<keyword evidence="6 12" id="KW-0547">Nucleotide-binding</keyword>
<feature type="domain" description="Protein kinase" evidence="14">
    <location>
        <begin position="6"/>
        <end position="290"/>
    </location>
</feature>
<comment type="caution">
    <text evidence="15">The sequence shown here is derived from an EMBL/GenBank/DDBJ whole genome shotgun (WGS) entry which is preliminary data.</text>
</comment>
<dbReference type="InterPro" id="IPR017441">
    <property type="entry name" value="Protein_kinase_ATP_BS"/>
</dbReference>
<dbReference type="EC" id="2.7.11.22" evidence="2"/>
<dbReference type="AlphaFoldDB" id="A0AAD9FWH8"/>
<dbReference type="GO" id="GO:0000307">
    <property type="term" value="C:cyclin-dependent protein kinase holoenzyme complex"/>
    <property type="evidence" value="ECO:0007669"/>
    <property type="project" value="TreeGrafter"/>
</dbReference>
<protein>
    <recommendedName>
        <fullName evidence="9">Cyclin-dependent kinase 1</fullName>
        <ecNumber evidence="2">2.7.11.22</ecNumber>
    </recommendedName>
</protein>
<evidence type="ECO:0000256" key="11">
    <source>
        <dbReference type="ARBA" id="ARBA00048367"/>
    </source>
</evidence>
<dbReference type="CDD" id="cd07835">
    <property type="entry name" value="STKc_CDK1_CdkB_like"/>
    <property type="match status" value="1"/>
</dbReference>
<dbReference type="PROSITE" id="PS00108">
    <property type="entry name" value="PROTEIN_KINASE_ST"/>
    <property type="match status" value="1"/>
</dbReference>
<keyword evidence="16" id="KW-1185">Reference proteome</keyword>
<dbReference type="InterPro" id="IPR000719">
    <property type="entry name" value="Prot_kinase_dom"/>
</dbReference>
<evidence type="ECO:0000313" key="16">
    <source>
        <dbReference type="Proteomes" id="UP001182556"/>
    </source>
</evidence>
<dbReference type="PANTHER" id="PTHR24056:SF254">
    <property type="entry name" value="CYCLIN-DEPENDENT KINASE 2"/>
    <property type="match status" value="1"/>
</dbReference>
<dbReference type="InterPro" id="IPR050108">
    <property type="entry name" value="CDK"/>
</dbReference>
<gene>
    <name evidence="15" type="ORF">DB88DRAFT_29107</name>
</gene>
<evidence type="ECO:0000256" key="7">
    <source>
        <dbReference type="ARBA" id="ARBA00022777"/>
    </source>
</evidence>
<evidence type="ECO:0000256" key="10">
    <source>
        <dbReference type="ARBA" id="ARBA00047811"/>
    </source>
</evidence>
<dbReference type="Proteomes" id="UP001182556">
    <property type="component" value="Unassembled WGS sequence"/>
</dbReference>
<dbReference type="InterPro" id="IPR011009">
    <property type="entry name" value="Kinase-like_dom_sf"/>
</dbReference>
<keyword evidence="4" id="KW-0597">Phosphoprotein</keyword>
<evidence type="ECO:0000256" key="3">
    <source>
        <dbReference type="ARBA" id="ARBA00022527"/>
    </source>
</evidence>